<organism evidence="2 3">
    <name type="scientific">Modicella reniformis</name>
    <dbReference type="NCBI Taxonomy" id="1440133"/>
    <lineage>
        <taxon>Eukaryota</taxon>
        <taxon>Fungi</taxon>
        <taxon>Fungi incertae sedis</taxon>
        <taxon>Mucoromycota</taxon>
        <taxon>Mortierellomycotina</taxon>
        <taxon>Mortierellomycetes</taxon>
        <taxon>Mortierellales</taxon>
        <taxon>Mortierellaceae</taxon>
        <taxon>Modicella</taxon>
    </lineage>
</organism>
<evidence type="ECO:0000256" key="1">
    <source>
        <dbReference type="SAM" id="MobiDB-lite"/>
    </source>
</evidence>
<keyword evidence="3" id="KW-1185">Reference proteome</keyword>
<evidence type="ECO:0000313" key="2">
    <source>
        <dbReference type="EMBL" id="KAF9999569.1"/>
    </source>
</evidence>
<feature type="compositionally biased region" description="Basic and acidic residues" evidence="1">
    <location>
        <begin position="133"/>
        <end position="163"/>
    </location>
</feature>
<dbReference type="EMBL" id="JAAAHW010000726">
    <property type="protein sequence ID" value="KAF9999569.1"/>
    <property type="molecule type" value="Genomic_DNA"/>
</dbReference>
<sequence length="205" mass="22609">MPASKRRLAARKWSMSPTITCYSNVGSLQLKQLQSGNRDKSEERQGQLAAIMNGSEAKKHFGCMMLAHGETIFYDGKKVPSVVRLTKLLSPVGYKPCHLWYIKKTGSSPDATPEFLAVTWHDGDTTSLPCSEDINKDDKAGEADNVDDDKSFDDSIDNGKSDDCSDECSENGNQPPPRTALKDKTMYLLVLDSSLLASVFVRLQN</sequence>
<evidence type="ECO:0000313" key="3">
    <source>
        <dbReference type="Proteomes" id="UP000749646"/>
    </source>
</evidence>
<gene>
    <name evidence="2" type="ORF">BGZ65_005108</name>
</gene>
<dbReference type="AlphaFoldDB" id="A0A9P6ST17"/>
<proteinExistence type="predicted"/>
<comment type="caution">
    <text evidence="2">The sequence shown here is derived from an EMBL/GenBank/DDBJ whole genome shotgun (WGS) entry which is preliminary data.</text>
</comment>
<reference evidence="2" key="1">
    <citation type="journal article" date="2020" name="Fungal Divers.">
        <title>Resolving the Mortierellaceae phylogeny through synthesis of multi-gene phylogenetics and phylogenomics.</title>
        <authorList>
            <person name="Vandepol N."/>
            <person name="Liber J."/>
            <person name="Desiro A."/>
            <person name="Na H."/>
            <person name="Kennedy M."/>
            <person name="Barry K."/>
            <person name="Grigoriev I.V."/>
            <person name="Miller A.N."/>
            <person name="O'Donnell K."/>
            <person name="Stajich J.E."/>
            <person name="Bonito G."/>
        </authorList>
    </citation>
    <scope>NUCLEOTIDE SEQUENCE</scope>
    <source>
        <strain evidence="2">MES-2147</strain>
    </source>
</reference>
<accession>A0A9P6ST17</accession>
<protein>
    <submittedName>
        <fullName evidence="2">Uncharacterized protein</fullName>
    </submittedName>
</protein>
<dbReference type="Proteomes" id="UP000749646">
    <property type="component" value="Unassembled WGS sequence"/>
</dbReference>
<name>A0A9P6ST17_9FUNG</name>
<feature type="region of interest" description="Disordered" evidence="1">
    <location>
        <begin position="128"/>
        <end position="180"/>
    </location>
</feature>